<dbReference type="Proteomes" id="UP000257109">
    <property type="component" value="Unassembled WGS sequence"/>
</dbReference>
<accession>A0A371ESP7</accession>
<feature type="non-terminal residue" evidence="2">
    <location>
        <position position="1"/>
    </location>
</feature>
<dbReference type="EMBL" id="QJKJ01012314">
    <property type="protein sequence ID" value="RDX68986.1"/>
    <property type="molecule type" value="Genomic_DNA"/>
</dbReference>
<dbReference type="AlphaFoldDB" id="A0A371ESP7"/>
<evidence type="ECO:0000313" key="3">
    <source>
        <dbReference type="Proteomes" id="UP000257109"/>
    </source>
</evidence>
<organism evidence="2 3">
    <name type="scientific">Mucuna pruriens</name>
    <name type="common">Velvet bean</name>
    <name type="synonym">Dolichos pruriens</name>
    <dbReference type="NCBI Taxonomy" id="157652"/>
    <lineage>
        <taxon>Eukaryota</taxon>
        <taxon>Viridiplantae</taxon>
        <taxon>Streptophyta</taxon>
        <taxon>Embryophyta</taxon>
        <taxon>Tracheophyta</taxon>
        <taxon>Spermatophyta</taxon>
        <taxon>Magnoliopsida</taxon>
        <taxon>eudicotyledons</taxon>
        <taxon>Gunneridae</taxon>
        <taxon>Pentapetalae</taxon>
        <taxon>rosids</taxon>
        <taxon>fabids</taxon>
        <taxon>Fabales</taxon>
        <taxon>Fabaceae</taxon>
        <taxon>Papilionoideae</taxon>
        <taxon>50 kb inversion clade</taxon>
        <taxon>NPAAA clade</taxon>
        <taxon>indigoferoid/millettioid clade</taxon>
        <taxon>Phaseoleae</taxon>
        <taxon>Mucuna</taxon>
    </lineage>
</organism>
<evidence type="ECO:0000256" key="1">
    <source>
        <dbReference type="SAM" id="MobiDB-lite"/>
    </source>
</evidence>
<proteinExistence type="predicted"/>
<reference evidence="2" key="1">
    <citation type="submission" date="2018-05" db="EMBL/GenBank/DDBJ databases">
        <title>Draft genome of Mucuna pruriens seed.</title>
        <authorList>
            <person name="Nnadi N.E."/>
            <person name="Vos R."/>
            <person name="Hasami M.H."/>
            <person name="Devisetty U.K."/>
            <person name="Aguiy J.C."/>
        </authorList>
    </citation>
    <scope>NUCLEOTIDE SEQUENCE [LARGE SCALE GENOMIC DNA]</scope>
    <source>
        <strain evidence="2">JCA_2017</strain>
    </source>
</reference>
<keyword evidence="3" id="KW-1185">Reference proteome</keyword>
<gene>
    <name evidence="2" type="ORF">CR513_51962</name>
</gene>
<protein>
    <submittedName>
        <fullName evidence="2">Uncharacterized protein</fullName>
    </submittedName>
</protein>
<sequence>MLKGPKSFKSLRLGEFLGEISRMASFSVNWEGLSPQSRLEVVSKAKGEEYGGNYNEQDRSSHSFREDKYESHKRGKRCEK</sequence>
<feature type="compositionally biased region" description="Basic and acidic residues" evidence="1">
    <location>
        <begin position="56"/>
        <end position="80"/>
    </location>
</feature>
<feature type="region of interest" description="Disordered" evidence="1">
    <location>
        <begin position="48"/>
        <end position="80"/>
    </location>
</feature>
<evidence type="ECO:0000313" key="2">
    <source>
        <dbReference type="EMBL" id="RDX68986.1"/>
    </source>
</evidence>
<comment type="caution">
    <text evidence="2">The sequence shown here is derived from an EMBL/GenBank/DDBJ whole genome shotgun (WGS) entry which is preliminary data.</text>
</comment>
<name>A0A371ESP7_MUCPR</name>